<accession>A0AAW6TUN8</accession>
<dbReference type="Proteomes" id="UP001431776">
    <property type="component" value="Unassembled WGS sequence"/>
</dbReference>
<keyword evidence="3" id="KW-1185">Reference proteome</keyword>
<dbReference type="EMBL" id="JASCXX010000004">
    <property type="protein sequence ID" value="MDI6448345.1"/>
    <property type="molecule type" value="Genomic_DNA"/>
</dbReference>
<evidence type="ECO:0000256" key="1">
    <source>
        <dbReference type="SAM" id="SignalP"/>
    </source>
</evidence>
<organism evidence="2 3">
    <name type="scientific">Anaerobaca lacustris</name>
    <dbReference type="NCBI Taxonomy" id="3044600"/>
    <lineage>
        <taxon>Bacteria</taxon>
        <taxon>Pseudomonadati</taxon>
        <taxon>Planctomycetota</taxon>
        <taxon>Phycisphaerae</taxon>
        <taxon>Sedimentisphaerales</taxon>
        <taxon>Anaerobacaceae</taxon>
        <taxon>Anaerobaca</taxon>
    </lineage>
</organism>
<dbReference type="RefSeq" id="WP_349243751.1">
    <property type="nucleotide sequence ID" value="NZ_JASCXX010000004.1"/>
</dbReference>
<reference evidence="2" key="1">
    <citation type="submission" date="2023-05" db="EMBL/GenBank/DDBJ databases">
        <title>Anaerotaeda fermentans gen. nov., sp. nov., a novel anaerobic planctomycete of the new family within the order Sedimentisphaerales isolated from Taman Peninsula, Russia.</title>
        <authorList>
            <person name="Khomyakova M.A."/>
            <person name="Merkel A.Y."/>
            <person name="Slobodkin A.I."/>
        </authorList>
    </citation>
    <scope>NUCLEOTIDE SEQUENCE</scope>
    <source>
        <strain evidence="2">M17dextr</strain>
    </source>
</reference>
<protein>
    <submittedName>
        <fullName evidence="2">DcaP family trimeric outer membrane transporter</fullName>
    </submittedName>
</protein>
<proteinExistence type="predicted"/>
<gene>
    <name evidence="2" type="ORF">QJ522_04765</name>
</gene>
<feature type="signal peptide" evidence="1">
    <location>
        <begin position="1"/>
        <end position="22"/>
    </location>
</feature>
<dbReference type="SUPFAM" id="SSF56935">
    <property type="entry name" value="Porins"/>
    <property type="match status" value="1"/>
</dbReference>
<dbReference type="AlphaFoldDB" id="A0AAW6TUN8"/>
<feature type="chain" id="PRO_5043476554" evidence="1">
    <location>
        <begin position="23"/>
        <end position="423"/>
    </location>
</feature>
<name>A0AAW6TUN8_9BACT</name>
<sequence>MRTGKWIWICLVALMMSRTCGADDASIDNRLVQLEKEIAELKQTRATSAEPTVSGDSKKKGLFSSVDVQFYGYIKADGSYDSSRTTPGNYVLWVDSEATRKNDDEFNLTANETRLGMNFSGPSSETLKTSGKVEFDFFGNYADENKAKIQMRHAYMNLEWPEAQLSLLAGQTWDVISPLNPSTLNYSVLWIGGNIGYRRPQVRLTKGLSVTDKVNVKLEGALTRTIGRPAFGDSESGEDAGVPTVQGRVSATFPFFGPKPTTIGVSGHFGKEEYDLDATGRNTTIESQSINLDVTQPVCKWMTIKAELFSGWNLNTYLGGINQGVNTTTLRPIDSQGGWIAASLGPWGKWSSAVGFGADNVDRDDVVGNNSLRTRNSCLFGNVRYDVNAHAQVGLELSRWDTNYRGAGDAKDMRVQASFIYKF</sequence>
<dbReference type="Pfam" id="PF19577">
    <property type="entry name" value="DcaP"/>
    <property type="match status" value="1"/>
</dbReference>
<dbReference type="InterPro" id="IPR045748">
    <property type="entry name" value="DcaP"/>
</dbReference>
<evidence type="ECO:0000313" key="3">
    <source>
        <dbReference type="Proteomes" id="UP001431776"/>
    </source>
</evidence>
<keyword evidence="1" id="KW-0732">Signal</keyword>
<evidence type="ECO:0000313" key="2">
    <source>
        <dbReference type="EMBL" id="MDI6448345.1"/>
    </source>
</evidence>
<comment type="caution">
    <text evidence="2">The sequence shown here is derived from an EMBL/GenBank/DDBJ whole genome shotgun (WGS) entry which is preliminary data.</text>
</comment>